<dbReference type="Proteomes" id="UP000016923">
    <property type="component" value="Unassembled WGS sequence"/>
</dbReference>
<keyword evidence="2" id="KW-1185">Reference proteome</keyword>
<dbReference type="VEuPathDB" id="FungiDB:F503_02412"/>
<dbReference type="AlphaFoldDB" id="S3BYH1"/>
<protein>
    <submittedName>
        <fullName evidence="1">Uncharacterized protein</fullName>
    </submittedName>
</protein>
<evidence type="ECO:0000313" key="2">
    <source>
        <dbReference type="Proteomes" id="UP000016923"/>
    </source>
</evidence>
<evidence type="ECO:0000313" key="1">
    <source>
        <dbReference type="EMBL" id="EPE06284.1"/>
    </source>
</evidence>
<organism evidence="1 2">
    <name type="scientific">Ophiostoma piceae (strain UAMH 11346)</name>
    <name type="common">Sap stain fungus</name>
    <dbReference type="NCBI Taxonomy" id="1262450"/>
    <lineage>
        <taxon>Eukaryota</taxon>
        <taxon>Fungi</taxon>
        <taxon>Dikarya</taxon>
        <taxon>Ascomycota</taxon>
        <taxon>Pezizomycotina</taxon>
        <taxon>Sordariomycetes</taxon>
        <taxon>Sordariomycetidae</taxon>
        <taxon>Ophiostomatales</taxon>
        <taxon>Ophiostomataceae</taxon>
        <taxon>Ophiostoma</taxon>
    </lineage>
</organism>
<dbReference type="HOGENOM" id="CLU_1825848_0_0_1"/>
<accession>S3BYH1</accession>
<reference evidence="1 2" key="1">
    <citation type="journal article" date="2013" name="BMC Genomics">
        <title>The genome and transcriptome of the pine saprophyte Ophiostoma piceae, and a comparison with the bark beetle-associated pine pathogen Grosmannia clavigera.</title>
        <authorList>
            <person name="Haridas S."/>
            <person name="Wang Y."/>
            <person name="Lim L."/>
            <person name="Massoumi Alamouti S."/>
            <person name="Jackman S."/>
            <person name="Docking R."/>
            <person name="Robertson G."/>
            <person name="Birol I."/>
            <person name="Bohlmann J."/>
            <person name="Breuil C."/>
        </authorList>
    </citation>
    <scope>NUCLEOTIDE SEQUENCE [LARGE SCALE GENOMIC DNA]</scope>
    <source>
        <strain evidence="1 2">UAMH 11346</strain>
    </source>
</reference>
<sequence length="141" mass="15361">MAMSADLNTSATNSIEDKLGIGRRELIETLLNDVVTVEVLDKVNDPVAKSFDDDLDLLLSRDKLDHLLKGPRAVLIESDADHVLSSILDEDDHMDLVRDAVLELLLEVAAAVLVLAKLVNGTADSLQRHVVKAVHGYIEGK</sequence>
<dbReference type="EMBL" id="KE148153">
    <property type="protein sequence ID" value="EPE06284.1"/>
    <property type="molecule type" value="Genomic_DNA"/>
</dbReference>
<name>S3BYH1_OPHP1</name>
<proteinExistence type="predicted"/>
<gene>
    <name evidence="1" type="ORF">F503_02412</name>
</gene>